<name>A0A7W7XB07_9ACTN</name>
<comment type="caution">
    <text evidence="2">The sequence shown here is derived from an EMBL/GenBank/DDBJ whole genome shotgun (WGS) entry which is preliminary data.</text>
</comment>
<accession>A0A7W7XB07</accession>
<dbReference type="EMBL" id="JACHJY010000003">
    <property type="protein sequence ID" value="MBB4981485.1"/>
    <property type="molecule type" value="Genomic_DNA"/>
</dbReference>
<gene>
    <name evidence="2" type="ORF">GGE06_002395</name>
</gene>
<evidence type="ECO:0000256" key="1">
    <source>
        <dbReference type="SAM" id="MobiDB-lite"/>
    </source>
</evidence>
<evidence type="ECO:0000313" key="2">
    <source>
        <dbReference type="EMBL" id="MBB4981485.1"/>
    </source>
</evidence>
<dbReference type="AlphaFoldDB" id="A0A7W7XB07"/>
<keyword evidence="3" id="KW-1185">Reference proteome</keyword>
<reference evidence="2 3" key="1">
    <citation type="submission" date="2020-08" db="EMBL/GenBank/DDBJ databases">
        <title>Genomic Encyclopedia of Type Strains, Phase III (KMG-III): the genomes of soil and plant-associated and newly described type strains.</title>
        <authorList>
            <person name="Whitman W."/>
        </authorList>
    </citation>
    <scope>NUCLEOTIDE SEQUENCE [LARGE SCALE GENOMIC DNA]</scope>
    <source>
        <strain evidence="2 3">SFB5A</strain>
    </source>
</reference>
<organism evidence="2 3">
    <name type="scientific">Streptomyces nymphaeiformis</name>
    <dbReference type="NCBI Taxonomy" id="2663842"/>
    <lineage>
        <taxon>Bacteria</taxon>
        <taxon>Bacillati</taxon>
        <taxon>Actinomycetota</taxon>
        <taxon>Actinomycetes</taxon>
        <taxon>Kitasatosporales</taxon>
        <taxon>Streptomycetaceae</taxon>
        <taxon>Streptomyces</taxon>
    </lineage>
</organism>
<dbReference type="RefSeq" id="WP_246532488.1">
    <property type="nucleotide sequence ID" value="NZ_JACHJY010000003.1"/>
</dbReference>
<evidence type="ECO:0000313" key="3">
    <source>
        <dbReference type="Proteomes" id="UP000582643"/>
    </source>
</evidence>
<sequence>MHQDNLLITIQQEGPRITAWISSSSPAVSDGPKQDHGYGYLTGPLRQRGLEVTVEYGLSDYIVDVALPDGSSVIISPPQEPPSEDPEFPESWTVVRHREAAPAVYEVIYDSEPDGPDARHGSNVSSLLAAVDARLDQLGVPPRPGQHRSSRERAADEVLRRAGFISAISFDGERYHRLPTAMTGLAEQRQMVTRAFTALQADGFNVLCDSALLRPGTPPARPHEARLGDVLTTQPDPVRSPVAPAALPASVPPRVSAALTPSPSTGSRTVRTRLAAEALQRAAPPPARPSTAPGR</sequence>
<proteinExistence type="predicted"/>
<protein>
    <submittedName>
        <fullName evidence="2">Uncharacterized protein</fullName>
    </submittedName>
</protein>
<feature type="compositionally biased region" description="Low complexity" evidence="1">
    <location>
        <begin position="237"/>
        <end position="259"/>
    </location>
</feature>
<dbReference type="Proteomes" id="UP000582643">
    <property type="component" value="Unassembled WGS sequence"/>
</dbReference>
<feature type="region of interest" description="Disordered" evidence="1">
    <location>
        <begin position="231"/>
        <end position="269"/>
    </location>
</feature>